<comment type="caution">
    <text evidence="1">The sequence shown here is derived from an EMBL/GenBank/DDBJ whole genome shotgun (WGS) entry which is preliminary data.</text>
</comment>
<sequence>MGSKCSILNDTEHDVWITHGINWTVLIASVGAVVGVLTAGIGIAALGATVGAGGALAGGGALIMAEEGLIMGVTATTVAGLTAAQWSLAGVVTALSSTALAQALNISRDEAEKLQQSVKDFQASAELIKPGDKYTWSGSLSLTMKVYVMNDKLQCDQRGCFTGPTAGSENVYLISEYFKNLDVEKRPEDTLTVYS</sequence>
<keyword evidence="2" id="KW-1185">Reference proteome</keyword>
<dbReference type="Proteomes" id="UP001152795">
    <property type="component" value="Unassembled WGS sequence"/>
</dbReference>
<proteinExistence type="predicted"/>
<organism evidence="1 2">
    <name type="scientific">Paramuricea clavata</name>
    <name type="common">Red gorgonian</name>
    <name type="synonym">Violescent sea-whip</name>
    <dbReference type="NCBI Taxonomy" id="317549"/>
    <lineage>
        <taxon>Eukaryota</taxon>
        <taxon>Metazoa</taxon>
        <taxon>Cnidaria</taxon>
        <taxon>Anthozoa</taxon>
        <taxon>Octocorallia</taxon>
        <taxon>Malacalcyonacea</taxon>
        <taxon>Plexauridae</taxon>
        <taxon>Paramuricea</taxon>
    </lineage>
</organism>
<name>A0A7D9DF39_PARCT</name>
<reference evidence="1" key="1">
    <citation type="submission" date="2020-04" db="EMBL/GenBank/DDBJ databases">
        <authorList>
            <person name="Alioto T."/>
            <person name="Alioto T."/>
            <person name="Gomez Garrido J."/>
        </authorList>
    </citation>
    <scope>NUCLEOTIDE SEQUENCE</scope>
    <source>
        <strain evidence="1">A484AB</strain>
    </source>
</reference>
<evidence type="ECO:0000313" key="1">
    <source>
        <dbReference type="EMBL" id="CAB3981810.1"/>
    </source>
</evidence>
<dbReference type="AlphaFoldDB" id="A0A7D9DF39"/>
<dbReference type="EMBL" id="CACRXK020000431">
    <property type="protein sequence ID" value="CAB3981810.1"/>
    <property type="molecule type" value="Genomic_DNA"/>
</dbReference>
<accession>A0A7D9DF39</accession>
<evidence type="ECO:0000313" key="2">
    <source>
        <dbReference type="Proteomes" id="UP001152795"/>
    </source>
</evidence>
<gene>
    <name evidence="1" type="ORF">PACLA_8A009107</name>
</gene>
<protein>
    <submittedName>
        <fullName evidence="1">Uncharacterized protein</fullName>
    </submittedName>
</protein>